<evidence type="ECO:0000313" key="3">
    <source>
        <dbReference type="EMBL" id="KAF2136747.1"/>
    </source>
</evidence>
<gene>
    <name evidence="4" type="ORF">K452DRAFT_291903</name>
    <name evidence="3" type="ORF">K452DRAFT_292178</name>
</gene>
<dbReference type="PANTHER" id="PTHR13812:SF19">
    <property type="entry name" value="KETIMINE REDUCTASE MU-CRYSTALLIN"/>
    <property type="match status" value="1"/>
</dbReference>
<feature type="region of interest" description="Disordered" evidence="2">
    <location>
        <begin position="311"/>
        <end position="364"/>
    </location>
</feature>
<dbReference type="OrthoDB" id="41492at2759"/>
<organism evidence="3 5">
    <name type="scientific">Aplosporella prunicola CBS 121167</name>
    <dbReference type="NCBI Taxonomy" id="1176127"/>
    <lineage>
        <taxon>Eukaryota</taxon>
        <taxon>Fungi</taxon>
        <taxon>Dikarya</taxon>
        <taxon>Ascomycota</taxon>
        <taxon>Pezizomycotina</taxon>
        <taxon>Dothideomycetes</taxon>
        <taxon>Dothideomycetes incertae sedis</taxon>
        <taxon>Botryosphaeriales</taxon>
        <taxon>Aplosporellaceae</taxon>
        <taxon>Aplosporella</taxon>
    </lineage>
</organism>
<keyword evidence="5" id="KW-1185">Reference proteome</keyword>
<protein>
    <submittedName>
        <fullName evidence="3">Uncharacterized protein</fullName>
    </submittedName>
</protein>
<dbReference type="GO" id="GO:0005737">
    <property type="term" value="C:cytoplasm"/>
    <property type="evidence" value="ECO:0007669"/>
    <property type="project" value="TreeGrafter"/>
</dbReference>
<evidence type="ECO:0000313" key="5">
    <source>
        <dbReference type="Proteomes" id="UP000799438"/>
    </source>
</evidence>
<dbReference type="InterPro" id="IPR036291">
    <property type="entry name" value="NAD(P)-bd_dom_sf"/>
</dbReference>
<accession>A0A6A6B153</accession>
<dbReference type="EMBL" id="ML995508">
    <property type="protein sequence ID" value="KAF2136984.1"/>
    <property type="molecule type" value="Genomic_DNA"/>
</dbReference>
<evidence type="ECO:0000256" key="1">
    <source>
        <dbReference type="ARBA" id="ARBA00008903"/>
    </source>
</evidence>
<reference evidence="3" key="1">
    <citation type="journal article" date="2020" name="Stud. Mycol.">
        <title>101 Dothideomycetes genomes: a test case for predicting lifestyles and emergence of pathogens.</title>
        <authorList>
            <person name="Haridas S."/>
            <person name="Albert R."/>
            <person name="Binder M."/>
            <person name="Bloem J."/>
            <person name="Labutti K."/>
            <person name="Salamov A."/>
            <person name="Andreopoulos B."/>
            <person name="Baker S."/>
            <person name="Barry K."/>
            <person name="Bills G."/>
            <person name="Bluhm B."/>
            <person name="Cannon C."/>
            <person name="Castanera R."/>
            <person name="Culley D."/>
            <person name="Daum C."/>
            <person name="Ezra D."/>
            <person name="Gonzalez J."/>
            <person name="Henrissat B."/>
            <person name="Kuo A."/>
            <person name="Liang C."/>
            <person name="Lipzen A."/>
            <person name="Lutzoni F."/>
            <person name="Magnuson J."/>
            <person name="Mondo S."/>
            <person name="Nolan M."/>
            <person name="Ohm R."/>
            <person name="Pangilinan J."/>
            <person name="Park H.-J."/>
            <person name="Ramirez L."/>
            <person name="Alfaro M."/>
            <person name="Sun H."/>
            <person name="Tritt A."/>
            <person name="Yoshinaga Y."/>
            <person name="Zwiers L.-H."/>
            <person name="Turgeon B."/>
            <person name="Goodwin S."/>
            <person name="Spatafora J."/>
            <person name="Crous P."/>
            <person name="Grigoriev I."/>
        </authorList>
    </citation>
    <scope>NUCLEOTIDE SEQUENCE</scope>
    <source>
        <strain evidence="3">CBS 121167</strain>
    </source>
</reference>
<dbReference type="EMBL" id="ML995513">
    <property type="protein sequence ID" value="KAF2136747.1"/>
    <property type="molecule type" value="Genomic_DNA"/>
</dbReference>
<feature type="region of interest" description="Disordered" evidence="2">
    <location>
        <begin position="19"/>
        <end position="42"/>
    </location>
</feature>
<sequence>MTLFMPASSNDGLGVKIVTLAQPGGDNGDNNDNGSSEDLTSSVASLSMSADNGSAQATPRGSLTLLDAQGFPRALINAEEITAFRTALASTMLFRKRADVHEITVFGAGRQAYWHIRLALLLRGDAIKYLNIINRSFESGRVLLDRLWGGGGGRGAGEEHDGGGDGGGGVRLHRPDTKLVTPQHTEYHRYLKATVRASAAIFLTTPSLEPLFPAEYLTSVQGRRKGRYIAAIGSFTPQMIELHPDVLRQAVAPHHSHHHHKHARQGGAVVVDSLEACLRDAGEVVQARLDANEVVELGELVMLKRDAEKRRLEQERQRTQHRRQASGASVASAHSHKSGDSGVGVEVNDSAATPKGSEQHDGGLRDWLERGNVIYKSVGLGLMDVVVGGELVGLADRRGYGTQIENF</sequence>
<dbReference type="PANTHER" id="PTHR13812">
    <property type="entry name" value="KETIMINE REDUCTASE MU-CRYSTALLIN"/>
    <property type="match status" value="1"/>
</dbReference>
<dbReference type="SUPFAM" id="SSF51735">
    <property type="entry name" value="NAD(P)-binding Rossmann-fold domains"/>
    <property type="match status" value="1"/>
</dbReference>
<dbReference type="Gene3D" id="3.40.50.720">
    <property type="entry name" value="NAD(P)-binding Rossmann-like Domain"/>
    <property type="match status" value="1"/>
</dbReference>
<evidence type="ECO:0000313" key="4">
    <source>
        <dbReference type="EMBL" id="KAF2136984.1"/>
    </source>
</evidence>
<dbReference type="GeneID" id="54298769"/>
<name>A0A6A6B153_9PEZI</name>
<dbReference type="InterPro" id="IPR003462">
    <property type="entry name" value="ODC_Mu_crystall"/>
</dbReference>
<dbReference type="RefSeq" id="XP_033392702.1">
    <property type="nucleotide sequence ID" value="XM_033541273.1"/>
</dbReference>
<dbReference type="Proteomes" id="UP000799438">
    <property type="component" value="Unassembled WGS sequence"/>
</dbReference>
<comment type="similarity">
    <text evidence="1">Belongs to the ornithine cyclodeaminase/mu-crystallin family.</text>
</comment>
<evidence type="ECO:0000256" key="2">
    <source>
        <dbReference type="SAM" id="MobiDB-lite"/>
    </source>
</evidence>
<dbReference type="AlphaFoldDB" id="A0A6A6B153"/>
<proteinExistence type="inferred from homology"/>